<dbReference type="GO" id="GO:0017070">
    <property type="term" value="F:U6 snRNA binding"/>
    <property type="evidence" value="ECO:0007669"/>
    <property type="project" value="TreeGrafter"/>
</dbReference>
<feature type="compositionally biased region" description="Low complexity" evidence="2">
    <location>
        <begin position="1267"/>
        <end position="1277"/>
    </location>
</feature>
<dbReference type="GO" id="GO:0036002">
    <property type="term" value="F:pre-mRNA binding"/>
    <property type="evidence" value="ECO:0007669"/>
    <property type="project" value="TreeGrafter"/>
</dbReference>
<feature type="compositionally biased region" description="Basic and acidic residues" evidence="2">
    <location>
        <begin position="768"/>
        <end position="778"/>
    </location>
</feature>
<feature type="compositionally biased region" description="Basic and acidic residues" evidence="2">
    <location>
        <begin position="1081"/>
        <end position="1104"/>
    </location>
</feature>
<accession>A0A835ZJA2</accession>
<dbReference type="Proteomes" id="UP000664991">
    <property type="component" value="Unassembled WGS sequence"/>
</dbReference>
<dbReference type="InterPro" id="IPR039171">
    <property type="entry name" value="Cwc2/Slt11"/>
</dbReference>
<gene>
    <name evidence="3" type="ORF">JEQ12_020147</name>
</gene>
<evidence type="ECO:0008006" key="5">
    <source>
        <dbReference type="Google" id="ProtNLM"/>
    </source>
</evidence>
<feature type="compositionally biased region" description="Polar residues" evidence="2">
    <location>
        <begin position="1105"/>
        <end position="1116"/>
    </location>
</feature>
<feature type="compositionally biased region" description="Basic and acidic residues" evidence="2">
    <location>
        <begin position="671"/>
        <end position="691"/>
    </location>
</feature>
<feature type="compositionally biased region" description="Acidic residues" evidence="2">
    <location>
        <begin position="1058"/>
        <end position="1080"/>
    </location>
</feature>
<evidence type="ECO:0000313" key="4">
    <source>
        <dbReference type="Proteomes" id="UP000664991"/>
    </source>
</evidence>
<dbReference type="GO" id="GO:0071006">
    <property type="term" value="C:U2-type catalytic step 1 spliceosome"/>
    <property type="evidence" value="ECO:0007669"/>
    <property type="project" value="TreeGrafter"/>
</dbReference>
<feature type="compositionally biased region" description="Polar residues" evidence="2">
    <location>
        <begin position="1145"/>
        <end position="1162"/>
    </location>
</feature>
<feature type="compositionally biased region" description="Low complexity" evidence="2">
    <location>
        <begin position="1118"/>
        <end position="1144"/>
    </location>
</feature>
<proteinExistence type="predicted"/>
<feature type="compositionally biased region" description="Low complexity" evidence="2">
    <location>
        <begin position="1291"/>
        <end position="1303"/>
    </location>
</feature>
<reference evidence="3 4" key="1">
    <citation type="submission" date="2020-12" db="EMBL/GenBank/DDBJ databases">
        <title>De novo assembly of Tibetan sheep genome.</title>
        <authorList>
            <person name="Li X."/>
        </authorList>
    </citation>
    <scope>NUCLEOTIDE SEQUENCE [LARGE SCALE GENOMIC DNA]</scope>
    <source>
        <tissue evidence="3">Heart</tissue>
    </source>
</reference>
<evidence type="ECO:0000313" key="3">
    <source>
        <dbReference type="EMBL" id="KAG5193786.1"/>
    </source>
</evidence>
<feature type="region of interest" description="Disordered" evidence="2">
    <location>
        <begin position="1"/>
        <end position="28"/>
    </location>
</feature>
<evidence type="ECO:0000256" key="1">
    <source>
        <dbReference type="ARBA" id="ARBA00022884"/>
    </source>
</evidence>
<feature type="region of interest" description="Disordered" evidence="2">
    <location>
        <begin position="1025"/>
        <end position="1176"/>
    </location>
</feature>
<feature type="compositionally biased region" description="Polar residues" evidence="2">
    <location>
        <begin position="1249"/>
        <end position="1259"/>
    </location>
</feature>
<dbReference type="GO" id="GO:0000974">
    <property type="term" value="C:Prp19 complex"/>
    <property type="evidence" value="ECO:0007669"/>
    <property type="project" value="TreeGrafter"/>
</dbReference>
<feature type="compositionally biased region" description="Polar residues" evidence="2">
    <location>
        <begin position="983"/>
        <end position="997"/>
    </location>
</feature>
<name>A0A835ZJA2_SHEEP</name>
<feature type="region of interest" description="Disordered" evidence="2">
    <location>
        <begin position="1189"/>
        <end position="1208"/>
    </location>
</feature>
<sequence>MRSFLRITEDKVEEQAMQGEDQSDKEMPTRFRRQCEHLEHAVDRVLVMISERRRERSLHGTYEQPPDNILTAAVEVINTVKMILNILQSLQLRSQKGLNLRLRTMLQKKYLNKAKNRLSSDLSREMESDMIDVCKGVTKIYHYIIALPPDLTELETQIPEVITPEEKSRNVQVPITATNSPIERIFPLQDVLLPNETVPNRFEYFSLERLCTQSNEGAVVMPYDEGSTSKKEVSDTKVSDNSTSYFDYKNLQDLTIIESDAPLLTSVSESCLIDSDSDRGIGMDCDLEQHSKDSDSVTWGMDSDSENCPMDADSQKYLLEAEKFHIASNLEQHLIGVEQCQLEFGSLKCRMYPDSEKSLADSDSEKYMMASDNESPRIDSDSEKYPMASASVKHLLKAEKCQMASDSIKRFMESEKRLMETEQYRLISDSERYVVDSYIERDAIDSGSASGIYLMEEGKHQEIRSERHIMDSDFEPCRMDSDSKTYELASASVKCLMNANTFQLSTETERHYVDSCSVRHTMDLDSESLDMSSDSVNPIMKAENCQRASELERFWMGLRYEYERYPTGSERQQLNFDCSRCWDSSRKYQYRSSRLQGSSGRCQDDLQKHWDKFEKHQIDSDSEKHRTDFENERYQNEFESERHIDMMEMEQSLLHSEHERLQMHEEREKYLIKSDGEKEHKIVPDSKRHDLDSEDEAQRLGARKKANRPQGFWRTIFLSPPHSQRKETEEQHSVQQIDNKAMSRIQLVRYPSDDKTVRFKEISPTPSDKQDSQQKLMEKHSHNIFSNPNSFMNNRHHRNVSHKISVCNSCYTDHGYQQRFQSSMSQMSPIHLINPQGYISEFLVPLCHPTSMSPWFSVCPKTHRNNTYTLETGALTCSKCFVQINNFSFHKCLVNFDDDSDPDCPLHLQVPLDSKYSLSSRSIRHHKTSQNSPLSRFLDPEHPVGICCPFHQEDYKYSLGSTSFLHCESCSALQNLMGSTVTHTFPRNPQNNISHHTTPGPGNVINTSSVAGLESEGKLKLTAKFENEANPDDETKLVNTGNLKDKAKDKPLFKDEANHEDETDSEDEKEPEDETDPEDESNNKDRKDPNDKSDPDNTDPKDSNAENNADTSNESDPSGDADSTSGADSNSDGDSNGGTESNSEPDSNIDSATDNDANSKCNTDFEEDKHTNNSQNVFVLDTDVYQECTADSNNDSNPNYTSGLQNGAGPDCTSGSCKGAGVNTDSSSVIGLNNGLGPNDAPSPYINESDLQSNDSGPQNIRLRLFSPGPSSSVSGPNINGLRPNNSAVLSSNSPGPSNNSSGLEKNPNSSCNARLSNATSHNIAFSPDKDANSVYETKSISAAGHNYVSISNCGSNLEYVTGFTHAVGSNFVDNPNYMARNNYAGSPSSTSSTVNVTDTSYTTSCTGTISPTYTNCASDTNHEPGFIHIISSNFVINPNYHIINTHHDSSTSNANLSETKLEINSSSAIPNIIYSNSSIFVAGTNYISTPEKLTTSKFSDPPKLGRSYTSFDDYIFGPCFKDYPGPMYSVSFKHATEFKDVLDAKESGFLKDFSEVQNPIVIKEFASLNLHSNSNIPLPSFDIIVEAEPPDVVKFAMPSGAVNQFFKVNLQTDSKENLHP</sequence>
<protein>
    <recommendedName>
        <fullName evidence="5">CRIC domain-containing protein</fullName>
    </recommendedName>
</protein>
<feature type="region of interest" description="Disordered" evidence="2">
    <location>
        <begin position="759"/>
        <end position="778"/>
    </location>
</feature>
<feature type="compositionally biased region" description="Basic and acidic residues" evidence="2">
    <location>
        <begin position="1043"/>
        <end position="1057"/>
    </location>
</feature>
<evidence type="ECO:0000256" key="2">
    <source>
        <dbReference type="SAM" id="MobiDB-lite"/>
    </source>
</evidence>
<organism evidence="3 4">
    <name type="scientific">Ovis aries</name>
    <name type="common">Sheep</name>
    <dbReference type="NCBI Taxonomy" id="9940"/>
    <lineage>
        <taxon>Eukaryota</taxon>
        <taxon>Metazoa</taxon>
        <taxon>Chordata</taxon>
        <taxon>Craniata</taxon>
        <taxon>Vertebrata</taxon>
        <taxon>Euteleostomi</taxon>
        <taxon>Mammalia</taxon>
        <taxon>Eutheria</taxon>
        <taxon>Laurasiatheria</taxon>
        <taxon>Artiodactyla</taxon>
        <taxon>Ruminantia</taxon>
        <taxon>Pecora</taxon>
        <taxon>Bovidae</taxon>
        <taxon>Caprinae</taxon>
        <taxon>Ovis</taxon>
    </lineage>
</organism>
<dbReference type="EMBL" id="JAEMGP010000027">
    <property type="protein sequence ID" value="KAG5193786.1"/>
    <property type="molecule type" value="Genomic_DNA"/>
</dbReference>
<dbReference type="PANTHER" id="PTHR14089">
    <property type="entry name" value="PRE-MRNA-SPLICING FACTOR RBM22"/>
    <property type="match status" value="1"/>
</dbReference>
<feature type="region of interest" description="Disordered" evidence="2">
    <location>
        <begin position="983"/>
        <end position="1008"/>
    </location>
</feature>
<feature type="region of interest" description="Disordered" evidence="2">
    <location>
        <begin position="1229"/>
        <end position="1315"/>
    </location>
</feature>
<dbReference type="GO" id="GO:0071007">
    <property type="term" value="C:U2-type catalytic step 2 spliceosome"/>
    <property type="evidence" value="ECO:0007669"/>
    <property type="project" value="TreeGrafter"/>
</dbReference>
<keyword evidence="1" id="KW-0694">RNA-binding</keyword>
<dbReference type="PANTHER" id="PTHR14089:SF19">
    <property type="entry name" value="TESTIS EXPRESSED GENE 16"/>
    <property type="match status" value="1"/>
</dbReference>
<feature type="region of interest" description="Disordered" evidence="2">
    <location>
        <begin position="671"/>
        <end position="694"/>
    </location>
</feature>
<comment type="caution">
    <text evidence="3">The sequence shown here is derived from an EMBL/GenBank/DDBJ whole genome shotgun (WGS) entry which is preliminary data.</text>
</comment>
<feature type="compositionally biased region" description="Polar residues" evidence="2">
    <location>
        <begin position="1189"/>
        <end position="1205"/>
    </location>
</feature>